<feature type="domain" description="N-acetyltransferase" evidence="2">
    <location>
        <begin position="38"/>
        <end position="188"/>
    </location>
</feature>
<comment type="caution">
    <text evidence="3">The sequence shown here is derived from an EMBL/GenBank/DDBJ whole genome shotgun (WGS) entry which is preliminary data.</text>
</comment>
<dbReference type="InterPro" id="IPR000182">
    <property type="entry name" value="GNAT_dom"/>
</dbReference>
<evidence type="ECO:0000313" key="4">
    <source>
        <dbReference type="Proteomes" id="UP001356095"/>
    </source>
</evidence>
<feature type="region of interest" description="Disordered" evidence="1">
    <location>
        <begin position="272"/>
        <end position="306"/>
    </location>
</feature>
<evidence type="ECO:0000256" key="1">
    <source>
        <dbReference type="SAM" id="MobiDB-lite"/>
    </source>
</evidence>
<dbReference type="Pfam" id="PF00583">
    <property type="entry name" value="Acetyltransf_1"/>
    <property type="match status" value="1"/>
</dbReference>
<reference evidence="3 4" key="1">
    <citation type="submission" date="2023-08" db="EMBL/GenBank/DDBJ databases">
        <authorList>
            <person name="Girao M."/>
            <person name="Carvalho M.F."/>
        </authorList>
    </citation>
    <scope>NUCLEOTIDE SEQUENCE [LARGE SCALE GENOMIC DNA]</scope>
    <source>
        <strain evidence="3 4">CT-R113</strain>
    </source>
</reference>
<dbReference type="InterPro" id="IPR016181">
    <property type="entry name" value="Acyl_CoA_acyltransferase"/>
</dbReference>
<evidence type="ECO:0000259" key="2">
    <source>
        <dbReference type="PROSITE" id="PS51186"/>
    </source>
</evidence>
<feature type="compositionally biased region" description="Low complexity" evidence="1">
    <location>
        <begin position="287"/>
        <end position="306"/>
    </location>
</feature>
<sequence>MPAPTRLHCPDLRDLSAPPTIRPLGTDYRVARWDSPASLSPDCRERLHLTLRGLAARAFGADHSGYWRARVDAGFFDQISTLALILGPDGVPVGWGGYHRRRFASRRALYLDAAGVVPAHRRFGLSTTLMTHFLAREVLSHPLRRTYVVLRTRHPAVYAGWRKCLGTTRVHPHEHRPLPALVRRIAGEAAEWLGDGPRFDPDTLLVRDAYRMFDGDIYGVRPRSGHAQLDDYFDHEVGPKDAVLVVGRVSAPDLARITAGQVLRARARSMPAVGGRPVRGAAPCEPPGRAAPTGAGAAGLIPGGRP</sequence>
<dbReference type="Proteomes" id="UP001356095">
    <property type="component" value="Unassembled WGS sequence"/>
</dbReference>
<gene>
    <name evidence="3" type="ORF">Q8791_07130</name>
</gene>
<keyword evidence="4" id="KW-1185">Reference proteome</keyword>
<organism evidence="3 4">
    <name type="scientific">Nocardiopsis codii</name>
    <dbReference type="NCBI Taxonomy" id="3065942"/>
    <lineage>
        <taxon>Bacteria</taxon>
        <taxon>Bacillati</taxon>
        <taxon>Actinomycetota</taxon>
        <taxon>Actinomycetes</taxon>
        <taxon>Streptosporangiales</taxon>
        <taxon>Nocardiopsidaceae</taxon>
        <taxon>Nocardiopsis</taxon>
    </lineage>
</organism>
<dbReference type="Gene3D" id="3.40.630.30">
    <property type="match status" value="1"/>
</dbReference>
<proteinExistence type="predicted"/>
<dbReference type="RefSeq" id="WP_330090788.1">
    <property type="nucleotide sequence ID" value="NZ_JAUZMY010000005.1"/>
</dbReference>
<name>A0ABU7K417_9ACTN</name>
<dbReference type="EMBL" id="JAUZMY010000005">
    <property type="protein sequence ID" value="MEE2036990.1"/>
    <property type="molecule type" value="Genomic_DNA"/>
</dbReference>
<accession>A0ABU7K417</accession>
<dbReference type="PROSITE" id="PS51186">
    <property type="entry name" value="GNAT"/>
    <property type="match status" value="1"/>
</dbReference>
<protein>
    <submittedName>
        <fullName evidence="3">GNAT family N-acetyltransferase</fullName>
    </submittedName>
</protein>
<evidence type="ECO:0000313" key="3">
    <source>
        <dbReference type="EMBL" id="MEE2036990.1"/>
    </source>
</evidence>
<dbReference type="CDD" id="cd04301">
    <property type="entry name" value="NAT_SF"/>
    <property type="match status" value="1"/>
</dbReference>
<dbReference type="SUPFAM" id="SSF55729">
    <property type="entry name" value="Acyl-CoA N-acyltransferases (Nat)"/>
    <property type="match status" value="1"/>
</dbReference>